<evidence type="ECO:0000256" key="5">
    <source>
        <dbReference type="ARBA" id="ARBA00022989"/>
    </source>
</evidence>
<evidence type="ECO:0000256" key="1">
    <source>
        <dbReference type="ARBA" id="ARBA00004141"/>
    </source>
</evidence>
<feature type="transmembrane region" description="Helical" evidence="7">
    <location>
        <begin position="417"/>
        <end position="438"/>
    </location>
</feature>
<keyword evidence="10" id="KW-1185">Reference proteome</keyword>
<evidence type="ECO:0000256" key="7">
    <source>
        <dbReference type="SAM" id="Phobius"/>
    </source>
</evidence>
<evidence type="ECO:0000256" key="6">
    <source>
        <dbReference type="ARBA" id="ARBA00023136"/>
    </source>
</evidence>
<keyword evidence="6 7" id="KW-0472">Membrane</keyword>
<evidence type="ECO:0000256" key="2">
    <source>
        <dbReference type="ARBA" id="ARBA00022448"/>
    </source>
</evidence>
<feature type="transmembrane region" description="Helical" evidence="7">
    <location>
        <begin position="189"/>
        <end position="208"/>
    </location>
</feature>
<sequence length="543" mass="60145">MIAYVFSDRLTCSQVLNIMVILGFMLNYMLRINLTIAIVSMVIPNNNSGQHLHSNGSALVSDECGIQATMMNNFTPMDTRTPAIDGDVNRVNEMNNGSTNVVFPHCPATFYEFFDFLSQEERVQTKYPWNEYEVNMIIGGFFWGYICTEFPGGRLAEIIGTKRVFGYSMLVSSFITLLTPLSATFGYTVVVALRVVLGFMMGATWPAIQPMTARWIPPTERSKFVSHMMASSLGAAVTMLMCGFLIASLGWESVFYVTGVIGIIWSVAWFLLIFDSPSQHPRISAEERHAIESAIGTTTTSKHLPVPWRALITSRPVWAIIITHACSVYGYHTLVSQLPTYMKYILHFNIKENGLLSSLPYLGKYIFALSTSTLADYLRRNNKLSVTAIRKIFTIFALLVPSVLMVVQAYYGCDRTASVIVFTIALTINGAVTAGYLGNGLDIAPNFSGTIFGIANTFSSIGGFLSTFMVGNITYQNQIYKQWAIIFWILAVIYFCGAVMFAVFGTGELQSWNNPTSNHTKENGATVEDGIPESVPLKTKTIS</sequence>
<dbReference type="AlphaFoldDB" id="A0A151XAJ1"/>
<dbReference type="Proteomes" id="UP000075809">
    <property type="component" value="Unassembled WGS sequence"/>
</dbReference>
<dbReference type="InterPro" id="IPR011701">
    <property type="entry name" value="MFS"/>
</dbReference>
<keyword evidence="3 7" id="KW-0812">Transmembrane</keyword>
<dbReference type="GO" id="GO:0006820">
    <property type="term" value="P:monoatomic anion transport"/>
    <property type="evidence" value="ECO:0007669"/>
    <property type="project" value="TreeGrafter"/>
</dbReference>
<dbReference type="STRING" id="64791.A0A151XAJ1"/>
<evidence type="ECO:0000313" key="10">
    <source>
        <dbReference type="Proteomes" id="UP000075809"/>
    </source>
</evidence>
<feature type="transmembrane region" description="Helical" evidence="7">
    <location>
        <begin position="450"/>
        <end position="471"/>
    </location>
</feature>
<dbReference type="InterPro" id="IPR020846">
    <property type="entry name" value="MFS_dom"/>
</dbReference>
<dbReference type="Gene3D" id="1.20.1250.20">
    <property type="entry name" value="MFS general substrate transporter like domains"/>
    <property type="match status" value="2"/>
</dbReference>
<dbReference type="InterPro" id="IPR036259">
    <property type="entry name" value="MFS_trans_sf"/>
</dbReference>
<organism evidence="9 10">
    <name type="scientific">Mycetomoellerius zeteki</name>
    <dbReference type="NCBI Taxonomy" id="64791"/>
    <lineage>
        <taxon>Eukaryota</taxon>
        <taxon>Metazoa</taxon>
        <taxon>Ecdysozoa</taxon>
        <taxon>Arthropoda</taxon>
        <taxon>Hexapoda</taxon>
        <taxon>Insecta</taxon>
        <taxon>Pterygota</taxon>
        <taxon>Neoptera</taxon>
        <taxon>Endopterygota</taxon>
        <taxon>Hymenoptera</taxon>
        <taxon>Apocrita</taxon>
        <taxon>Aculeata</taxon>
        <taxon>Formicoidea</taxon>
        <taxon>Formicidae</taxon>
        <taxon>Myrmicinae</taxon>
        <taxon>Mycetomoellerius</taxon>
    </lineage>
</organism>
<dbReference type="InterPro" id="IPR050382">
    <property type="entry name" value="MFS_Na/Anion_cotransporter"/>
</dbReference>
<feature type="transmembrane region" description="Helical" evidence="7">
    <location>
        <begin position="229"/>
        <end position="247"/>
    </location>
</feature>
<dbReference type="GO" id="GO:0015293">
    <property type="term" value="F:symporter activity"/>
    <property type="evidence" value="ECO:0007669"/>
    <property type="project" value="UniProtKB-KW"/>
</dbReference>
<dbReference type="FunFam" id="1.20.1250.20:FF:000003">
    <property type="entry name" value="Solute carrier family 17 member 3"/>
    <property type="match status" value="1"/>
</dbReference>
<dbReference type="Pfam" id="PF07690">
    <property type="entry name" value="MFS_1"/>
    <property type="match status" value="1"/>
</dbReference>
<feature type="transmembrane region" description="Helical" evidence="7">
    <location>
        <begin position="253"/>
        <end position="274"/>
    </location>
</feature>
<feature type="transmembrane region" description="Helical" evidence="7">
    <location>
        <begin position="20"/>
        <end position="43"/>
    </location>
</feature>
<dbReference type="EMBL" id="KQ982339">
    <property type="protein sequence ID" value="KYQ57384.1"/>
    <property type="molecule type" value="Genomic_DNA"/>
</dbReference>
<proteinExistence type="predicted"/>
<dbReference type="GO" id="GO:0016020">
    <property type="term" value="C:membrane"/>
    <property type="evidence" value="ECO:0007669"/>
    <property type="project" value="UniProtKB-SubCell"/>
</dbReference>
<protein>
    <submittedName>
        <fullName evidence="9">Putative inorganic phosphate cotransporter</fullName>
    </submittedName>
</protein>
<accession>A0A151XAJ1</accession>
<dbReference type="SUPFAM" id="SSF103473">
    <property type="entry name" value="MFS general substrate transporter"/>
    <property type="match status" value="1"/>
</dbReference>
<dbReference type="PANTHER" id="PTHR11662">
    <property type="entry name" value="SOLUTE CARRIER FAMILY 17"/>
    <property type="match status" value="1"/>
</dbReference>
<name>A0A151XAJ1_9HYME</name>
<feature type="transmembrane region" description="Helical" evidence="7">
    <location>
        <begin position="164"/>
        <end position="183"/>
    </location>
</feature>
<evidence type="ECO:0000313" key="9">
    <source>
        <dbReference type="EMBL" id="KYQ57384.1"/>
    </source>
</evidence>
<reference evidence="9 10" key="1">
    <citation type="submission" date="2015-09" db="EMBL/GenBank/DDBJ databases">
        <title>Trachymyrmex zeteki WGS genome.</title>
        <authorList>
            <person name="Nygaard S."/>
            <person name="Hu H."/>
            <person name="Boomsma J."/>
            <person name="Zhang G."/>
        </authorList>
    </citation>
    <scope>NUCLEOTIDE SEQUENCE [LARGE SCALE GENOMIC DNA]</scope>
    <source>
        <strain evidence="9">Tzet28-1</strain>
        <tissue evidence="9">Whole body</tissue>
    </source>
</reference>
<evidence type="ECO:0000256" key="4">
    <source>
        <dbReference type="ARBA" id="ARBA00022847"/>
    </source>
</evidence>
<feature type="transmembrane region" description="Helical" evidence="7">
    <location>
        <begin position="392"/>
        <end position="411"/>
    </location>
</feature>
<feature type="domain" description="Major facilitator superfamily (MFS) profile" evidence="8">
    <location>
        <begin position="19"/>
        <end position="509"/>
    </location>
</feature>
<evidence type="ECO:0000256" key="3">
    <source>
        <dbReference type="ARBA" id="ARBA00022692"/>
    </source>
</evidence>
<dbReference type="CDD" id="cd17318">
    <property type="entry name" value="MFS_SLC17"/>
    <property type="match status" value="1"/>
</dbReference>
<keyword evidence="2" id="KW-0813">Transport</keyword>
<evidence type="ECO:0000259" key="8">
    <source>
        <dbReference type="PROSITE" id="PS50850"/>
    </source>
</evidence>
<dbReference type="PROSITE" id="PS50850">
    <property type="entry name" value="MFS"/>
    <property type="match status" value="1"/>
</dbReference>
<dbReference type="PANTHER" id="PTHR11662:SF411">
    <property type="entry name" value="GH05102P"/>
    <property type="match status" value="1"/>
</dbReference>
<keyword evidence="4" id="KW-0769">Symport</keyword>
<feature type="transmembrane region" description="Helical" evidence="7">
    <location>
        <begin position="483"/>
        <end position="504"/>
    </location>
</feature>
<gene>
    <name evidence="9" type="ORF">ALC60_03703</name>
</gene>
<comment type="subcellular location">
    <subcellularLocation>
        <location evidence="1">Membrane</location>
        <topology evidence="1">Multi-pass membrane protein</topology>
    </subcellularLocation>
</comment>
<keyword evidence="5 7" id="KW-1133">Transmembrane helix</keyword>